<evidence type="ECO:0000313" key="6">
    <source>
        <dbReference type="EMBL" id="KYP42140.1"/>
    </source>
</evidence>
<feature type="domain" description="YqgF/RNase H-like" evidence="5">
    <location>
        <begin position="160"/>
        <end position="260"/>
    </location>
</feature>
<accession>A0A151RHW5</accession>
<keyword evidence="2" id="KW-0690">Ribosome biogenesis</keyword>
<dbReference type="Gramene" id="C.cajan_36485.t">
    <property type="protein sequence ID" value="C.cajan_36485.t"/>
    <property type="gene ID" value="C.cajan_36485"/>
</dbReference>
<evidence type="ECO:0000259" key="5">
    <source>
        <dbReference type="SMART" id="SM00732"/>
    </source>
</evidence>
<dbReference type="FunFam" id="3.30.420.140:FF:000009">
    <property type="entry name" value="Holliday junction resolvase"/>
    <property type="match status" value="1"/>
</dbReference>
<dbReference type="InterPro" id="IPR005227">
    <property type="entry name" value="YqgF"/>
</dbReference>
<dbReference type="Pfam" id="PF03652">
    <property type="entry name" value="RuvX"/>
    <property type="match status" value="1"/>
</dbReference>
<keyword evidence="3" id="KW-0540">Nuclease</keyword>
<gene>
    <name evidence="6" type="ORF">KK1_036454</name>
</gene>
<dbReference type="GO" id="GO:0000967">
    <property type="term" value="P:rRNA 5'-end processing"/>
    <property type="evidence" value="ECO:0007669"/>
    <property type="project" value="TreeGrafter"/>
</dbReference>
<evidence type="ECO:0000313" key="7">
    <source>
        <dbReference type="Proteomes" id="UP000075243"/>
    </source>
</evidence>
<evidence type="ECO:0000256" key="2">
    <source>
        <dbReference type="ARBA" id="ARBA00022517"/>
    </source>
</evidence>
<organism evidence="6 7">
    <name type="scientific">Cajanus cajan</name>
    <name type="common">Pigeon pea</name>
    <name type="synonym">Cajanus indicus</name>
    <dbReference type="NCBI Taxonomy" id="3821"/>
    <lineage>
        <taxon>Eukaryota</taxon>
        <taxon>Viridiplantae</taxon>
        <taxon>Streptophyta</taxon>
        <taxon>Embryophyta</taxon>
        <taxon>Tracheophyta</taxon>
        <taxon>Spermatophyta</taxon>
        <taxon>Magnoliopsida</taxon>
        <taxon>eudicotyledons</taxon>
        <taxon>Gunneridae</taxon>
        <taxon>Pentapetalae</taxon>
        <taxon>rosids</taxon>
        <taxon>fabids</taxon>
        <taxon>Fabales</taxon>
        <taxon>Fabaceae</taxon>
        <taxon>Papilionoideae</taxon>
        <taxon>50 kb inversion clade</taxon>
        <taxon>NPAAA clade</taxon>
        <taxon>indigoferoid/millettioid clade</taxon>
        <taxon>Phaseoleae</taxon>
        <taxon>Cajanus</taxon>
    </lineage>
</organism>
<dbReference type="EMBL" id="KQ483731">
    <property type="protein sequence ID" value="KYP42140.1"/>
    <property type="molecule type" value="Genomic_DNA"/>
</dbReference>
<dbReference type="NCBIfam" id="TIGR00250">
    <property type="entry name" value="RNAse_H_YqgF"/>
    <property type="match status" value="1"/>
</dbReference>
<dbReference type="CDD" id="cd16964">
    <property type="entry name" value="YqgF"/>
    <property type="match status" value="1"/>
</dbReference>
<dbReference type="PANTHER" id="PTHR33317">
    <property type="entry name" value="POLYNUCLEOTIDYL TRANSFERASE, RIBONUCLEASE H-LIKE SUPERFAMILY PROTEIN"/>
    <property type="match status" value="1"/>
</dbReference>
<keyword evidence="4" id="KW-0378">Hydrolase</keyword>
<dbReference type="SUPFAM" id="SSF53098">
    <property type="entry name" value="Ribonuclease H-like"/>
    <property type="match status" value="1"/>
</dbReference>
<evidence type="ECO:0000256" key="1">
    <source>
        <dbReference type="ARBA" id="ARBA00022490"/>
    </source>
</evidence>
<dbReference type="InterPro" id="IPR012337">
    <property type="entry name" value="RNaseH-like_sf"/>
</dbReference>
<evidence type="ECO:0000256" key="3">
    <source>
        <dbReference type="ARBA" id="ARBA00022722"/>
    </source>
</evidence>
<dbReference type="Gene3D" id="3.30.420.140">
    <property type="entry name" value="YqgF/RNase H-like domain"/>
    <property type="match status" value="1"/>
</dbReference>
<dbReference type="SMART" id="SM00732">
    <property type="entry name" value="YqgFc"/>
    <property type="match status" value="1"/>
</dbReference>
<keyword evidence="1" id="KW-0963">Cytoplasm</keyword>
<dbReference type="HAMAP" id="MF_00651">
    <property type="entry name" value="Nuclease_YqgF"/>
    <property type="match status" value="1"/>
</dbReference>
<reference evidence="6" key="1">
    <citation type="journal article" date="2012" name="Nat. Biotechnol.">
        <title>Draft genome sequence of pigeonpea (Cajanus cajan), an orphan legume crop of resource-poor farmers.</title>
        <authorList>
            <person name="Varshney R.K."/>
            <person name="Chen W."/>
            <person name="Li Y."/>
            <person name="Bharti A.K."/>
            <person name="Saxena R.K."/>
            <person name="Schlueter J.A."/>
            <person name="Donoghue M.T."/>
            <person name="Azam S."/>
            <person name="Fan G."/>
            <person name="Whaley A.M."/>
            <person name="Farmer A.D."/>
            <person name="Sheridan J."/>
            <person name="Iwata A."/>
            <person name="Tuteja R."/>
            <person name="Penmetsa R.V."/>
            <person name="Wu W."/>
            <person name="Upadhyaya H.D."/>
            <person name="Yang S.P."/>
            <person name="Shah T."/>
            <person name="Saxena K.B."/>
            <person name="Michael T."/>
            <person name="McCombie W.R."/>
            <person name="Yang B."/>
            <person name="Zhang G."/>
            <person name="Yang H."/>
            <person name="Wang J."/>
            <person name="Spillane C."/>
            <person name="Cook D.R."/>
            <person name="May G.D."/>
            <person name="Xu X."/>
            <person name="Jackson S.A."/>
        </authorList>
    </citation>
    <scope>NUCLEOTIDE SEQUENCE [LARGE SCALE GENOMIC DNA]</scope>
</reference>
<protein>
    <submittedName>
        <fullName evidence="6">Holliday junction resolvase</fullName>
    </submittedName>
</protein>
<dbReference type="InterPro" id="IPR006641">
    <property type="entry name" value="YqgF/RNaseH-like_dom"/>
</dbReference>
<dbReference type="AlphaFoldDB" id="A0A151RHW5"/>
<dbReference type="Proteomes" id="UP000075243">
    <property type="component" value="Unassembled WGS sequence"/>
</dbReference>
<proteinExistence type="inferred from homology"/>
<dbReference type="InterPro" id="IPR037027">
    <property type="entry name" value="YqgF/RNaseH-like_dom_sf"/>
</dbReference>
<dbReference type="GO" id="GO:0004518">
    <property type="term" value="F:nuclease activity"/>
    <property type="evidence" value="ECO:0007669"/>
    <property type="project" value="UniProtKB-KW"/>
</dbReference>
<evidence type="ECO:0000256" key="4">
    <source>
        <dbReference type="ARBA" id="ARBA00022801"/>
    </source>
</evidence>
<dbReference type="PANTHER" id="PTHR33317:SF4">
    <property type="entry name" value="POLYNUCLEOTIDYL TRANSFERASE, RIBONUCLEASE H-LIKE SUPERFAMILY PROTEIN"/>
    <property type="match status" value="1"/>
</dbReference>
<dbReference type="GO" id="GO:0016787">
    <property type="term" value="F:hydrolase activity"/>
    <property type="evidence" value="ECO:0007669"/>
    <property type="project" value="UniProtKB-KW"/>
</dbReference>
<name>A0A151RHW5_CAJCA</name>
<sequence length="327" mass="36453">MGQYMYVNTMIHYVNMNYYLKNIQLHALYIDSCENPCLCANETESGESAKAATPNSAASTLISASGLCRYWPTKGITSGTPFRFQLQFLHKNDMYKLSMVATMWMQHAPPLKLFLSSSNETKVPSFGVTQNGKSRVKAITLDELPPNALRRKREPQWRGGFSLGLDLGLARTGLALSKGFSIRPLTVLELRGEKLEVKIINIAGQEEVDEFIIGLPKSFDGKETPQSNKVRSVAGRLAVRAAERGWRVYLQDERGTTKEAVDRMINMGLSKSSQQKKLDAYAAMMVLEKYFSSSGQGIELVLPKNLELQAKLQRGPPKDGDLFSDED</sequence>
<keyword evidence="7" id="KW-1185">Reference proteome</keyword>